<dbReference type="GO" id="GO:0035438">
    <property type="term" value="F:cyclic-di-GMP binding"/>
    <property type="evidence" value="ECO:0007669"/>
    <property type="project" value="InterPro"/>
</dbReference>
<organism evidence="3 4">
    <name type="scientific">Methylobacter tundripaludum</name>
    <dbReference type="NCBI Taxonomy" id="173365"/>
    <lineage>
        <taxon>Bacteria</taxon>
        <taxon>Pseudomonadati</taxon>
        <taxon>Pseudomonadota</taxon>
        <taxon>Gammaproteobacteria</taxon>
        <taxon>Methylococcales</taxon>
        <taxon>Methylococcaceae</taxon>
        <taxon>Methylobacter</taxon>
    </lineage>
</organism>
<sequence length="238" mass="26990">MWAITNNYNRKDTIIPADSLVQQDNTDNQEESQMNSELNRPYRKNLMSRGLIYMGGEEREITVKDLSLTGVLAELKGDQISSNAKDIFNMLSASTIIDLYLPEMRLAGEAEVVRVDMLTDHISLALEFKNVSYDVDNQLYKRKVYRKNMVAPGRILLNGEYRDFTTVNVSVDGLMINLAEAVVVEPGEITVFEFERLGLEGEIKLIWVEQTADAGTLIGLQYVNMEKTEIKGIPRFAR</sequence>
<dbReference type="SUPFAM" id="SSF141371">
    <property type="entry name" value="PilZ domain-like"/>
    <property type="match status" value="1"/>
</dbReference>
<dbReference type="EMBL" id="PTIY01000026">
    <property type="protein sequence ID" value="PPK64433.1"/>
    <property type="molecule type" value="Genomic_DNA"/>
</dbReference>
<dbReference type="InterPro" id="IPR009875">
    <property type="entry name" value="PilZ_domain"/>
</dbReference>
<dbReference type="AlphaFoldDB" id="A0A2S6GGU9"/>
<keyword evidence="4" id="KW-1185">Reference proteome</keyword>
<dbReference type="Proteomes" id="UP000238071">
    <property type="component" value="Unassembled WGS sequence"/>
</dbReference>
<feature type="region of interest" description="Disordered" evidence="1">
    <location>
        <begin position="15"/>
        <end position="37"/>
    </location>
</feature>
<comment type="caution">
    <text evidence="3">The sequence shown here is derived from an EMBL/GenBank/DDBJ whole genome shotgun (WGS) entry which is preliminary data.</text>
</comment>
<feature type="compositionally biased region" description="Polar residues" evidence="1">
    <location>
        <begin position="20"/>
        <end position="37"/>
    </location>
</feature>
<feature type="domain" description="PilZ" evidence="2">
    <location>
        <begin position="141"/>
        <end position="231"/>
    </location>
</feature>
<name>A0A2S6GGU9_9GAMM</name>
<accession>A0A2S6GGU9</accession>
<proteinExistence type="predicted"/>
<evidence type="ECO:0000313" key="4">
    <source>
        <dbReference type="Proteomes" id="UP000238071"/>
    </source>
</evidence>
<dbReference type="Pfam" id="PF07238">
    <property type="entry name" value="PilZ"/>
    <property type="match status" value="1"/>
</dbReference>
<dbReference type="Gene3D" id="2.40.10.220">
    <property type="entry name" value="predicted glycosyltransferase like domains"/>
    <property type="match status" value="1"/>
</dbReference>
<gene>
    <name evidence="3" type="ORF">B0F88_12625</name>
</gene>
<protein>
    <submittedName>
        <fullName evidence="3">PilZ domain-containing protein</fullName>
    </submittedName>
</protein>
<evidence type="ECO:0000259" key="2">
    <source>
        <dbReference type="Pfam" id="PF07238"/>
    </source>
</evidence>
<evidence type="ECO:0000313" key="3">
    <source>
        <dbReference type="EMBL" id="PPK64433.1"/>
    </source>
</evidence>
<reference evidence="3 4" key="1">
    <citation type="submission" date="2018-02" db="EMBL/GenBank/DDBJ databases">
        <title>Subsurface microbial communities from deep shales in Ohio and West Virginia, USA.</title>
        <authorList>
            <person name="Wrighton K."/>
        </authorList>
    </citation>
    <scope>NUCLEOTIDE SEQUENCE [LARGE SCALE GENOMIC DNA]</scope>
    <source>
        <strain evidence="3 4">OWC-G53F</strain>
    </source>
</reference>
<evidence type="ECO:0000256" key="1">
    <source>
        <dbReference type="SAM" id="MobiDB-lite"/>
    </source>
</evidence>